<dbReference type="Gene3D" id="3.40.50.1820">
    <property type="entry name" value="alpha/beta hydrolase"/>
    <property type="match status" value="1"/>
</dbReference>
<dbReference type="Pfam" id="PF00561">
    <property type="entry name" value="Abhydrolase_1"/>
    <property type="match status" value="1"/>
</dbReference>
<reference evidence="2 3" key="1">
    <citation type="submission" date="2023-12" db="EMBL/GenBank/DDBJ databases">
        <title>Baltic Sea Cyanobacteria.</title>
        <authorList>
            <person name="Delbaje E."/>
            <person name="Fewer D.P."/>
            <person name="Shishido T.K."/>
        </authorList>
    </citation>
    <scope>NUCLEOTIDE SEQUENCE [LARGE SCALE GENOMIC DNA]</scope>
    <source>
        <strain evidence="2 3">UHCC 0281</strain>
    </source>
</reference>
<dbReference type="GO" id="GO:0016787">
    <property type="term" value="F:hydrolase activity"/>
    <property type="evidence" value="ECO:0007669"/>
    <property type="project" value="UniProtKB-KW"/>
</dbReference>
<comment type="caution">
    <text evidence="2">The sequence shown here is derived from an EMBL/GenBank/DDBJ whole genome shotgun (WGS) entry which is preliminary data.</text>
</comment>
<proteinExistence type="predicted"/>
<dbReference type="NCBIfam" id="NF005757">
    <property type="entry name" value="PRK07581.1"/>
    <property type="match status" value="1"/>
</dbReference>
<sequence>MPPTPAPPRRFALGDFPLAGGGRIAAASLDYRVYGSLAEDHSNLVLYPSSYGAWPEDIDWVVGPILDPERWCVVLVSQFGNGRSSSPSSGDPGLAGGRWPVDHRDNVAAQRRLLEEVFAVTSPALIYGWSMGAQQAYHWAVLEPERTQRICCVCGTARTTAHNRVFLLSLRQALTADPSWDGQRFRDAPEQGLRTFALIYASWAASQPFYRRGAHHQLGYASVEAYVEESWLPAYRRHDPHDLLAMLDVWLANDVAAAAGLATGDAEADLAVALGRIRARTTVIAGRHDLYFTPEDCGAEAALISGAHFEVLESDLGHRAGNPRDAPAEQCQLRAAVDRLCGG</sequence>
<dbReference type="InterPro" id="IPR000073">
    <property type="entry name" value="AB_hydrolase_1"/>
</dbReference>
<dbReference type="Proteomes" id="UP001302329">
    <property type="component" value="Unassembled WGS sequence"/>
</dbReference>
<dbReference type="InterPro" id="IPR008220">
    <property type="entry name" value="HAT_MetX-like"/>
</dbReference>
<dbReference type="PANTHER" id="PTHR32268:SF15">
    <property type="entry name" value="HOMOSERINE ACETYLTRANSFERASE FAMILY PROTEIN (AFU_ORTHOLOGUE AFUA_1G15350)"/>
    <property type="match status" value="1"/>
</dbReference>
<organism evidence="2 3">
    <name type="scientific">Cyanobium gracile UHCC 0281</name>
    <dbReference type="NCBI Taxonomy" id="3110309"/>
    <lineage>
        <taxon>Bacteria</taxon>
        <taxon>Bacillati</taxon>
        <taxon>Cyanobacteriota</taxon>
        <taxon>Cyanophyceae</taxon>
        <taxon>Synechococcales</taxon>
        <taxon>Prochlorococcaceae</taxon>
        <taxon>Cyanobium</taxon>
    </lineage>
</organism>
<dbReference type="InterPro" id="IPR029058">
    <property type="entry name" value="AB_hydrolase_fold"/>
</dbReference>
<evidence type="ECO:0000313" key="2">
    <source>
        <dbReference type="EMBL" id="MEA5441491.1"/>
    </source>
</evidence>
<feature type="domain" description="AB hydrolase-1" evidence="1">
    <location>
        <begin position="56"/>
        <end position="318"/>
    </location>
</feature>
<dbReference type="EMBL" id="JAYGHY010000005">
    <property type="protein sequence ID" value="MEA5441491.1"/>
    <property type="molecule type" value="Genomic_DNA"/>
</dbReference>
<evidence type="ECO:0000259" key="1">
    <source>
        <dbReference type="Pfam" id="PF00561"/>
    </source>
</evidence>
<dbReference type="SUPFAM" id="SSF53474">
    <property type="entry name" value="alpha/beta-Hydrolases"/>
    <property type="match status" value="1"/>
</dbReference>
<keyword evidence="3" id="KW-1185">Reference proteome</keyword>
<name>A0ABU5SSQ4_9CYAN</name>
<dbReference type="PIRSF" id="PIRSF000443">
    <property type="entry name" value="Homoser_Ac_trans"/>
    <property type="match status" value="1"/>
</dbReference>
<dbReference type="RefSeq" id="WP_323355625.1">
    <property type="nucleotide sequence ID" value="NZ_JAYGHY010000005.1"/>
</dbReference>
<keyword evidence="2" id="KW-0378">Hydrolase</keyword>
<evidence type="ECO:0000313" key="3">
    <source>
        <dbReference type="Proteomes" id="UP001302329"/>
    </source>
</evidence>
<gene>
    <name evidence="2" type="ORF">VB739_02890</name>
</gene>
<protein>
    <submittedName>
        <fullName evidence="2">Alpha/beta fold hydrolase</fullName>
    </submittedName>
</protein>
<accession>A0ABU5SSQ4</accession>
<dbReference type="PANTHER" id="PTHR32268">
    <property type="entry name" value="HOMOSERINE O-ACETYLTRANSFERASE"/>
    <property type="match status" value="1"/>
</dbReference>